<dbReference type="GO" id="GO:0001708">
    <property type="term" value="P:cell fate specification"/>
    <property type="evidence" value="ECO:0007669"/>
    <property type="project" value="TreeGrafter"/>
</dbReference>
<dbReference type="GO" id="GO:0007026">
    <property type="term" value="P:negative regulation of microtubule depolymerization"/>
    <property type="evidence" value="ECO:0007669"/>
    <property type="project" value="TreeGrafter"/>
</dbReference>
<dbReference type="Proteomes" id="UP000264820">
    <property type="component" value="Unplaced"/>
</dbReference>
<reference evidence="3" key="1">
    <citation type="submission" date="2025-08" db="UniProtKB">
        <authorList>
            <consortium name="Ensembl"/>
        </authorList>
    </citation>
    <scope>IDENTIFICATION</scope>
</reference>
<dbReference type="InterPro" id="IPR026818">
    <property type="entry name" value="Apc_fam"/>
</dbReference>
<name>A0A3Q2Z901_HIPCM</name>
<evidence type="ECO:0000256" key="1">
    <source>
        <dbReference type="SAM" id="Coils"/>
    </source>
</evidence>
<dbReference type="GO" id="GO:0030877">
    <property type="term" value="C:beta-catenin destruction complex"/>
    <property type="evidence" value="ECO:0007669"/>
    <property type="project" value="TreeGrafter"/>
</dbReference>
<dbReference type="AlphaFoldDB" id="A0A3Q2Z901"/>
<keyword evidence="4" id="KW-1185">Reference proteome</keyword>
<dbReference type="Ensembl" id="ENSHCOT00000025287.1">
    <property type="protein sequence ID" value="ENSHCOP00000028303.1"/>
    <property type="gene ID" value="ENSHCOG00000020853.1"/>
</dbReference>
<dbReference type="Pfam" id="PF16689">
    <property type="entry name" value="APC_N_CC"/>
    <property type="match status" value="1"/>
</dbReference>
<dbReference type="PANTHER" id="PTHR12607:SF3">
    <property type="entry name" value="ADENOMATOUS POLYPOSIS COLI PROTEIN 2"/>
    <property type="match status" value="1"/>
</dbReference>
<evidence type="ECO:0000259" key="2">
    <source>
        <dbReference type="Pfam" id="PF16689"/>
    </source>
</evidence>
<dbReference type="GO" id="GO:0045295">
    <property type="term" value="F:gamma-catenin binding"/>
    <property type="evidence" value="ECO:0007669"/>
    <property type="project" value="TreeGrafter"/>
</dbReference>
<evidence type="ECO:0000313" key="3">
    <source>
        <dbReference type="Ensembl" id="ENSHCOP00000028303.1"/>
    </source>
</evidence>
<dbReference type="InterPro" id="IPR032038">
    <property type="entry name" value="APC_N"/>
</dbReference>
<dbReference type="GeneTree" id="ENSGT00530000063749"/>
<protein>
    <recommendedName>
        <fullName evidence="2">Adenomatous polyposis coli N-terminal dimerisation domain-containing protein</fullName>
    </recommendedName>
</protein>
<dbReference type="GO" id="GO:0016342">
    <property type="term" value="C:catenin complex"/>
    <property type="evidence" value="ECO:0007669"/>
    <property type="project" value="TreeGrafter"/>
</dbReference>
<organism evidence="3 4">
    <name type="scientific">Hippocampus comes</name>
    <name type="common">Tiger tail seahorse</name>
    <dbReference type="NCBI Taxonomy" id="109280"/>
    <lineage>
        <taxon>Eukaryota</taxon>
        <taxon>Metazoa</taxon>
        <taxon>Chordata</taxon>
        <taxon>Craniata</taxon>
        <taxon>Vertebrata</taxon>
        <taxon>Euteleostomi</taxon>
        <taxon>Actinopterygii</taxon>
        <taxon>Neopterygii</taxon>
        <taxon>Teleostei</taxon>
        <taxon>Neoteleostei</taxon>
        <taxon>Acanthomorphata</taxon>
        <taxon>Syngnathiaria</taxon>
        <taxon>Syngnathiformes</taxon>
        <taxon>Syngnathoidei</taxon>
        <taxon>Syngnathidae</taxon>
        <taxon>Hippocampus</taxon>
    </lineage>
</organism>
<dbReference type="STRING" id="109280.ENSHCOP00000028303"/>
<dbReference type="GO" id="GO:0005881">
    <property type="term" value="C:cytoplasmic microtubule"/>
    <property type="evidence" value="ECO:0007669"/>
    <property type="project" value="TreeGrafter"/>
</dbReference>
<dbReference type="FunFam" id="1.20.5.10:FF:000003">
    <property type="entry name" value="Adenomatous polyposis coli protein 2"/>
    <property type="match status" value="1"/>
</dbReference>
<sequence>MAAAAASYDQLAHQVAALRKENSHLRRELEDNSNHLCKLETETFGMKEVLKQLQCQLEQEAGTLASSGRGDVLRQAHLVLPISPFAGVRRLSDFSDDELKENTNEQLFIAHAASGRGFGTKGEEPVGSHESSALTPLSSLRRNQLLGEIDREERERCWYFSQLEPAVRDTRPSRLLQFSRQMDFIRQQLEFEVQQVRCVMEERFGSSEEMIHRTQVATCAIMKLSFEEEFRRAMNELGG</sequence>
<dbReference type="OMA" id="NICSINQ"/>
<dbReference type="Gene3D" id="1.20.5.10">
    <property type="match status" value="1"/>
</dbReference>
<dbReference type="SUPFAM" id="SSF58050">
    <property type="entry name" value="N-terminal coiled coil domain from apc"/>
    <property type="match status" value="1"/>
</dbReference>
<dbReference type="GO" id="GO:0008017">
    <property type="term" value="F:microtubule binding"/>
    <property type="evidence" value="ECO:0007669"/>
    <property type="project" value="TreeGrafter"/>
</dbReference>
<dbReference type="SUPFAM" id="SSF82931">
    <property type="entry name" value="Tumor suppressor gene product Apc"/>
    <property type="match status" value="1"/>
</dbReference>
<accession>A0A3Q2Z901</accession>
<dbReference type="PANTHER" id="PTHR12607">
    <property type="entry name" value="ADENOMATOUS POLYPOSIS COLI PROTEIN FAMILY"/>
    <property type="match status" value="1"/>
</dbReference>
<dbReference type="GO" id="GO:0007389">
    <property type="term" value="P:pattern specification process"/>
    <property type="evidence" value="ECO:0007669"/>
    <property type="project" value="TreeGrafter"/>
</dbReference>
<evidence type="ECO:0000313" key="4">
    <source>
        <dbReference type="Proteomes" id="UP000264820"/>
    </source>
</evidence>
<dbReference type="InterPro" id="IPR026831">
    <property type="entry name" value="APC_dom"/>
</dbReference>
<dbReference type="Pfam" id="PF11414">
    <property type="entry name" value="Suppressor_APC"/>
    <property type="match status" value="1"/>
</dbReference>
<reference evidence="3" key="2">
    <citation type="submission" date="2025-09" db="UniProtKB">
        <authorList>
            <consortium name="Ensembl"/>
        </authorList>
    </citation>
    <scope>IDENTIFICATION</scope>
</reference>
<dbReference type="InterPro" id="IPR036149">
    <property type="entry name" value="APC_N_sf"/>
</dbReference>
<proteinExistence type="predicted"/>
<dbReference type="GO" id="GO:0016477">
    <property type="term" value="P:cell migration"/>
    <property type="evidence" value="ECO:0007669"/>
    <property type="project" value="TreeGrafter"/>
</dbReference>
<dbReference type="GO" id="GO:0008013">
    <property type="term" value="F:beta-catenin binding"/>
    <property type="evidence" value="ECO:0007669"/>
    <property type="project" value="InterPro"/>
</dbReference>
<feature type="coiled-coil region" evidence="1">
    <location>
        <begin position="1"/>
        <end position="35"/>
    </location>
</feature>
<keyword evidence="1" id="KW-0175">Coiled coil</keyword>
<feature type="domain" description="Adenomatous polyposis coli N-terminal dimerisation" evidence="2">
    <location>
        <begin position="6"/>
        <end position="56"/>
    </location>
</feature>
<dbReference type="Gene3D" id="1.10.287.450">
    <property type="entry name" value="Helix hairpin bin"/>
    <property type="match status" value="1"/>
</dbReference>
<dbReference type="GO" id="GO:0007399">
    <property type="term" value="P:nervous system development"/>
    <property type="evidence" value="ECO:0007669"/>
    <property type="project" value="TreeGrafter"/>
</dbReference>
<dbReference type="GO" id="GO:0090090">
    <property type="term" value="P:negative regulation of canonical Wnt signaling pathway"/>
    <property type="evidence" value="ECO:0007669"/>
    <property type="project" value="TreeGrafter"/>
</dbReference>